<reference evidence="1" key="1">
    <citation type="submission" date="2014-11" db="EMBL/GenBank/DDBJ databases">
        <authorList>
            <person name="Amaro Gonzalez C."/>
        </authorList>
    </citation>
    <scope>NUCLEOTIDE SEQUENCE</scope>
</reference>
<organism evidence="1">
    <name type="scientific">Anguilla anguilla</name>
    <name type="common">European freshwater eel</name>
    <name type="synonym">Muraena anguilla</name>
    <dbReference type="NCBI Taxonomy" id="7936"/>
    <lineage>
        <taxon>Eukaryota</taxon>
        <taxon>Metazoa</taxon>
        <taxon>Chordata</taxon>
        <taxon>Craniata</taxon>
        <taxon>Vertebrata</taxon>
        <taxon>Euteleostomi</taxon>
        <taxon>Actinopterygii</taxon>
        <taxon>Neopterygii</taxon>
        <taxon>Teleostei</taxon>
        <taxon>Anguilliformes</taxon>
        <taxon>Anguillidae</taxon>
        <taxon>Anguilla</taxon>
    </lineage>
</organism>
<dbReference type="EMBL" id="GBXM01105585">
    <property type="protein sequence ID" value="JAH02992.1"/>
    <property type="molecule type" value="Transcribed_RNA"/>
</dbReference>
<proteinExistence type="predicted"/>
<protein>
    <submittedName>
        <fullName evidence="1">Uncharacterized protein</fullName>
    </submittedName>
</protein>
<accession>A0A0E9PFD6</accession>
<name>A0A0E9PFD6_ANGAN</name>
<dbReference type="AlphaFoldDB" id="A0A0E9PFD6"/>
<reference evidence="1" key="2">
    <citation type="journal article" date="2015" name="Fish Shellfish Immunol.">
        <title>Early steps in the European eel (Anguilla anguilla)-Vibrio vulnificus interaction in the gills: Role of the RtxA13 toxin.</title>
        <authorList>
            <person name="Callol A."/>
            <person name="Pajuelo D."/>
            <person name="Ebbesson L."/>
            <person name="Teles M."/>
            <person name="MacKenzie S."/>
            <person name="Amaro C."/>
        </authorList>
    </citation>
    <scope>NUCLEOTIDE SEQUENCE</scope>
</reference>
<evidence type="ECO:0000313" key="1">
    <source>
        <dbReference type="EMBL" id="JAH02992.1"/>
    </source>
</evidence>
<sequence length="30" mass="3329">MREHSQHVCGIGFCALNKSLTFAGDHVEIK</sequence>